<accession>Q4SQZ6</accession>
<organism evidence="1">
    <name type="scientific">Tetraodon nigroviridis</name>
    <name type="common">Spotted green pufferfish</name>
    <name type="synonym">Chelonodon nigroviridis</name>
    <dbReference type="NCBI Taxonomy" id="99883"/>
    <lineage>
        <taxon>Eukaryota</taxon>
        <taxon>Metazoa</taxon>
        <taxon>Chordata</taxon>
        <taxon>Craniata</taxon>
        <taxon>Vertebrata</taxon>
        <taxon>Euteleostomi</taxon>
        <taxon>Actinopterygii</taxon>
        <taxon>Neopterygii</taxon>
        <taxon>Teleostei</taxon>
        <taxon>Neoteleostei</taxon>
        <taxon>Acanthomorphata</taxon>
        <taxon>Eupercaria</taxon>
        <taxon>Tetraodontiformes</taxon>
        <taxon>Tetradontoidea</taxon>
        <taxon>Tetraodontidae</taxon>
        <taxon>Tetraodon</taxon>
    </lineage>
</organism>
<sequence>MDVRPRSSPGKMEKLRLSLPTRETSAGICLQVLPSYLLAGLAMMAAGMLLDHVQDLDAHQAPRESGLSALCLGCPAAKE</sequence>
<reference evidence="1" key="2">
    <citation type="submission" date="2004-02" db="EMBL/GenBank/DDBJ databases">
        <authorList>
            <consortium name="Genoscope"/>
            <consortium name="Whitehead Institute Centre for Genome Research"/>
        </authorList>
    </citation>
    <scope>NUCLEOTIDE SEQUENCE</scope>
</reference>
<comment type="caution">
    <text evidence="1">The sequence shown here is derived from an EMBL/GenBank/DDBJ whole genome shotgun (WGS) entry which is preliminary data.</text>
</comment>
<gene>
    <name evidence="1" type="ORF">GSTENG00014148001</name>
</gene>
<proteinExistence type="predicted"/>
<dbReference type="AlphaFoldDB" id="Q4SQZ6"/>
<evidence type="ECO:0000313" key="1">
    <source>
        <dbReference type="EMBL" id="CAF96936.1"/>
    </source>
</evidence>
<name>Q4SQZ6_TETNG</name>
<protein>
    <submittedName>
        <fullName evidence="1">(spotted green pufferfish) hypothetical protein</fullName>
    </submittedName>
</protein>
<reference evidence="1" key="1">
    <citation type="journal article" date="2004" name="Nature">
        <title>Genome duplication in the teleost fish Tetraodon nigroviridis reveals the early vertebrate proto-karyotype.</title>
        <authorList>
            <person name="Jaillon O."/>
            <person name="Aury J.-M."/>
            <person name="Brunet F."/>
            <person name="Petit J.-L."/>
            <person name="Stange-Thomann N."/>
            <person name="Mauceli E."/>
            <person name="Bouneau L."/>
            <person name="Fischer C."/>
            <person name="Ozouf-Costaz C."/>
            <person name="Bernot A."/>
            <person name="Nicaud S."/>
            <person name="Jaffe D."/>
            <person name="Fisher S."/>
            <person name="Lutfalla G."/>
            <person name="Dossat C."/>
            <person name="Segurens B."/>
            <person name="Dasilva C."/>
            <person name="Salanoubat M."/>
            <person name="Levy M."/>
            <person name="Boudet N."/>
            <person name="Castellano S."/>
            <person name="Anthouard V."/>
            <person name="Jubin C."/>
            <person name="Castelli V."/>
            <person name="Katinka M."/>
            <person name="Vacherie B."/>
            <person name="Biemont C."/>
            <person name="Skalli Z."/>
            <person name="Cattolico L."/>
            <person name="Poulain J."/>
            <person name="De Berardinis V."/>
            <person name="Cruaud C."/>
            <person name="Duprat S."/>
            <person name="Brottier P."/>
            <person name="Coutanceau J.-P."/>
            <person name="Gouzy J."/>
            <person name="Parra G."/>
            <person name="Lardier G."/>
            <person name="Chapple C."/>
            <person name="McKernan K.J."/>
            <person name="McEwan P."/>
            <person name="Bosak S."/>
            <person name="Kellis M."/>
            <person name="Volff J.-N."/>
            <person name="Guigo R."/>
            <person name="Zody M.C."/>
            <person name="Mesirov J."/>
            <person name="Lindblad-Toh K."/>
            <person name="Birren B."/>
            <person name="Nusbaum C."/>
            <person name="Kahn D."/>
            <person name="Robinson-Rechavi M."/>
            <person name="Laudet V."/>
            <person name="Schachter V."/>
            <person name="Quetier F."/>
            <person name="Saurin W."/>
            <person name="Scarpelli C."/>
            <person name="Wincker P."/>
            <person name="Lander E.S."/>
            <person name="Weissenbach J."/>
            <person name="Roest Crollius H."/>
        </authorList>
    </citation>
    <scope>NUCLEOTIDE SEQUENCE [LARGE SCALE GENOMIC DNA]</scope>
</reference>
<dbReference type="EMBL" id="CAAE01014528">
    <property type="protein sequence ID" value="CAF96936.1"/>
    <property type="molecule type" value="Genomic_DNA"/>
</dbReference>
<dbReference type="KEGG" id="tng:GSTEN00014148G001"/>